<dbReference type="AlphaFoldDB" id="A0A6A4TT83"/>
<sequence>MNPSRGYREAKRLLQDNFGDDLRVTMAYMDKALKWTNIKSDDGKELQSYALYLRGCCNIMQDLKIMEELDFPSNMKLIITKLPYKLKEKWRSTACDILERTGHRARFHSLVAFMEKQARILLDPLFGDIQDLNKTKTAAISKQRNSLRSKGSSFATTVAVLTDDCDIRTCAKDHTFKYQSISDSCAACAFCEGKHHLTGRANAPRAFEPRQIINAEDGGPYAVKTVFGWVINGPLNSCTAEESSRLATFSANHISVTELKDLLVQPYNHDFPERKYDEKKEMSAEDHKFMQSAKSSVMLKNGHYYMSLPLRDRDMMMPNNRDFAKQQALNLIRKFKSDPTYALEYRNFMTDVIQKTYVEMVPQDRLQRQDGKVWYIPHHAVYHKRKKDLRGVFDCSSTFQQTSLNDKLLEGPDLAIPLLAILLRFRQEPIAMMADIEGMFHQVCVHEDERDLLRFLWWPDGDTSKNLEEYRMTVHLFGAYPLQHVPTSYYARLQMTMVTAMLKSRSVLASIPDEYKAKQIKELDLEREKLPLERALGVQWNIEKETFIFRIDLQDRPLTRRGILSVVSSIYDPLGFLAPFILKAKQIIQDLCKLKCGWDDGISETHLTPWKKWLAELEQLSNIKINRCIKPKNFGQVEKV</sequence>
<dbReference type="Pfam" id="PF05380">
    <property type="entry name" value="Peptidase_A17"/>
    <property type="match status" value="1"/>
</dbReference>
<reference evidence="1 2" key="1">
    <citation type="submission" date="2019-06" db="EMBL/GenBank/DDBJ databases">
        <title>Draft genomes of female and male turbot (Scophthalmus maximus).</title>
        <authorList>
            <person name="Xu H."/>
            <person name="Xu X.-W."/>
            <person name="Shao C."/>
            <person name="Chen S."/>
        </authorList>
    </citation>
    <scope>NUCLEOTIDE SEQUENCE [LARGE SCALE GENOMIC DNA]</scope>
    <source>
        <strain evidence="1">Ysfricsl-2016a</strain>
        <tissue evidence="1">Blood</tissue>
    </source>
</reference>
<dbReference type="PANTHER" id="PTHR47331">
    <property type="entry name" value="PHD-TYPE DOMAIN-CONTAINING PROTEIN"/>
    <property type="match status" value="1"/>
</dbReference>
<accession>A0A6A4TT83</accession>
<name>A0A6A4TT83_SCOMX</name>
<evidence type="ECO:0000313" key="1">
    <source>
        <dbReference type="EMBL" id="KAF0046444.1"/>
    </source>
</evidence>
<dbReference type="EMBL" id="VEVO01000001">
    <property type="protein sequence ID" value="KAF0046444.1"/>
    <property type="molecule type" value="Genomic_DNA"/>
</dbReference>
<protein>
    <recommendedName>
        <fullName evidence="3">Reverse transcriptase domain-containing protein</fullName>
    </recommendedName>
</protein>
<dbReference type="InterPro" id="IPR043502">
    <property type="entry name" value="DNA/RNA_pol_sf"/>
</dbReference>
<evidence type="ECO:0000313" key="2">
    <source>
        <dbReference type="Proteomes" id="UP000438429"/>
    </source>
</evidence>
<dbReference type="InterPro" id="IPR008042">
    <property type="entry name" value="Retrotrans_Pao"/>
</dbReference>
<dbReference type="PANTHER" id="PTHR47331:SF3">
    <property type="match status" value="1"/>
</dbReference>
<dbReference type="SUPFAM" id="SSF56672">
    <property type="entry name" value="DNA/RNA polymerases"/>
    <property type="match status" value="1"/>
</dbReference>
<evidence type="ECO:0008006" key="3">
    <source>
        <dbReference type="Google" id="ProtNLM"/>
    </source>
</evidence>
<dbReference type="Proteomes" id="UP000438429">
    <property type="component" value="Unassembled WGS sequence"/>
</dbReference>
<proteinExistence type="predicted"/>
<comment type="caution">
    <text evidence="1">The sequence shown here is derived from an EMBL/GenBank/DDBJ whole genome shotgun (WGS) entry which is preliminary data.</text>
</comment>
<gene>
    <name evidence="1" type="ORF">F2P81_000077</name>
</gene>
<organism evidence="1 2">
    <name type="scientific">Scophthalmus maximus</name>
    <name type="common">Turbot</name>
    <name type="synonym">Psetta maxima</name>
    <dbReference type="NCBI Taxonomy" id="52904"/>
    <lineage>
        <taxon>Eukaryota</taxon>
        <taxon>Metazoa</taxon>
        <taxon>Chordata</taxon>
        <taxon>Craniata</taxon>
        <taxon>Vertebrata</taxon>
        <taxon>Euteleostomi</taxon>
        <taxon>Actinopterygii</taxon>
        <taxon>Neopterygii</taxon>
        <taxon>Teleostei</taxon>
        <taxon>Neoteleostei</taxon>
        <taxon>Acanthomorphata</taxon>
        <taxon>Carangaria</taxon>
        <taxon>Pleuronectiformes</taxon>
        <taxon>Pleuronectoidei</taxon>
        <taxon>Scophthalmidae</taxon>
        <taxon>Scophthalmus</taxon>
    </lineage>
</organism>